<protein>
    <submittedName>
        <fullName evidence="3">SDR family NAD(P)-dependent oxidoreductase</fullName>
    </submittedName>
</protein>
<dbReference type="SMART" id="SM00822">
    <property type="entry name" value="PKS_KR"/>
    <property type="match status" value="1"/>
</dbReference>
<accession>A0A345HX17</accession>
<evidence type="ECO:0000313" key="3">
    <source>
        <dbReference type="EMBL" id="AXG81241.1"/>
    </source>
</evidence>
<evidence type="ECO:0000313" key="4">
    <source>
        <dbReference type="Proteomes" id="UP000253868"/>
    </source>
</evidence>
<dbReference type="InterPro" id="IPR002347">
    <property type="entry name" value="SDR_fam"/>
</dbReference>
<evidence type="ECO:0000256" key="1">
    <source>
        <dbReference type="ARBA" id="ARBA00023002"/>
    </source>
</evidence>
<dbReference type="SUPFAM" id="SSF51735">
    <property type="entry name" value="NAD(P)-binding Rossmann-fold domains"/>
    <property type="match status" value="1"/>
</dbReference>
<dbReference type="Gene3D" id="3.40.50.720">
    <property type="entry name" value="NAD(P)-binding Rossmann-like Domain"/>
    <property type="match status" value="1"/>
</dbReference>
<dbReference type="AlphaFoldDB" id="A0A345HX17"/>
<keyword evidence="4" id="KW-1185">Reference proteome</keyword>
<feature type="domain" description="Ketoreductase" evidence="2">
    <location>
        <begin position="2"/>
        <end position="194"/>
    </location>
</feature>
<dbReference type="Proteomes" id="UP000253868">
    <property type="component" value="Chromosome"/>
</dbReference>
<reference evidence="4" key="1">
    <citation type="submission" date="2018-07" db="EMBL/GenBank/DDBJ databases">
        <authorList>
            <person name="Zhao J."/>
        </authorList>
    </citation>
    <scope>NUCLEOTIDE SEQUENCE [LARGE SCALE GENOMIC DNA]</scope>
    <source>
        <strain evidence="4">GSSD-12</strain>
    </source>
</reference>
<dbReference type="KEGG" id="spad:DVK44_30095"/>
<dbReference type="RefSeq" id="WP_114663782.1">
    <property type="nucleotide sequence ID" value="NZ_CP031194.1"/>
</dbReference>
<sequence length="272" mass="29630">MKTILIAGGNSGIGLQAARDLLADGNRLVLMGRDPRKGQAALASFGTSRERAAFLAADLSTHDGVRGAAQRVLDQYDRIDALVHSTGVFTAQESRTADGLHPFFAVNYLSRYHLTQLLLPALRRAGRPVVVMMTAAVPPADDADFARFPEFAPFDFGHDRKPIQLANHHYAAHLTRTESGLAAGVVNAGAVRTDILRIAPWYMRAGARVLGPVLFDSAETSAHNVVEATRRDDWQSPHYWGKPGRFEQRTPIALNPTTTQRLMDTSHTLTGA</sequence>
<dbReference type="EMBL" id="CP031194">
    <property type="protein sequence ID" value="AXG81241.1"/>
    <property type="molecule type" value="Genomic_DNA"/>
</dbReference>
<evidence type="ECO:0000259" key="2">
    <source>
        <dbReference type="SMART" id="SM00822"/>
    </source>
</evidence>
<keyword evidence="1" id="KW-0560">Oxidoreductase</keyword>
<dbReference type="Pfam" id="PF00106">
    <property type="entry name" value="adh_short"/>
    <property type="match status" value="1"/>
</dbReference>
<dbReference type="InterPro" id="IPR057326">
    <property type="entry name" value="KR_dom"/>
</dbReference>
<organism evidence="3 4">
    <name type="scientific">Streptomyces paludis</name>
    <dbReference type="NCBI Taxonomy" id="2282738"/>
    <lineage>
        <taxon>Bacteria</taxon>
        <taxon>Bacillati</taxon>
        <taxon>Actinomycetota</taxon>
        <taxon>Actinomycetes</taxon>
        <taxon>Kitasatosporales</taxon>
        <taxon>Streptomycetaceae</taxon>
        <taxon>Streptomyces</taxon>
    </lineage>
</organism>
<dbReference type="GO" id="GO:0016491">
    <property type="term" value="F:oxidoreductase activity"/>
    <property type="evidence" value="ECO:0007669"/>
    <property type="project" value="UniProtKB-KW"/>
</dbReference>
<dbReference type="PANTHER" id="PTHR43157">
    <property type="entry name" value="PHOSPHATIDYLINOSITOL-GLYCAN BIOSYNTHESIS CLASS F PROTEIN-RELATED"/>
    <property type="match status" value="1"/>
</dbReference>
<dbReference type="OrthoDB" id="2860165at2"/>
<gene>
    <name evidence="3" type="ORF">DVK44_30095</name>
</gene>
<proteinExistence type="predicted"/>
<dbReference type="PANTHER" id="PTHR43157:SF31">
    <property type="entry name" value="PHOSPHATIDYLINOSITOL-GLYCAN BIOSYNTHESIS CLASS F PROTEIN"/>
    <property type="match status" value="1"/>
</dbReference>
<dbReference type="InterPro" id="IPR036291">
    <property type="entry name" value="NAD(P)-bd_dom_sf"/>
</dbReference>
<dbReference type="PRINTS" id="PR00081">
    <property type="entry name" value="GDHRDH"/>
</dbReference>
<name>A0A345HX17_9ACTN</name>